<protein>
    <submittedName>
        <fullName evidence="2">Uncharacterized protein</fullName>
    </submittedName>
</protein>
<feature type="chain" id="PRO_5030576921" evidence="1">
    <location>
        <begin position="24"/>
        <end position="234"/>
    </location>
</feature>
<keyword evidence="1" id="KW-0732">Signal</keyword>
<evidence type="ECO:0000256" key="1">
    <source>
        <dbReference type="SAM" id="SignalP"/>
    </source>
</evidence>
<proteinExistence type="predicted"/>
<sequence length="234" mass="24490">MKRIVYFALFPCLLLGVTPSVHAADNDQAGIAIHIAPVVTKNICSTAPAITAGTVQAFAPGANGDSYTAYIFVCNGSDSTGVAGAEFGIDYDGNPNIGVDVDGWTLCGDLEFPNVNWPNANTGTIITWNPSSNCQNTPSEPFVPQTVIALLGAFNVTAHSPDAMMVIPRPISGFAKVADCSGSEDDINRQAQACDPLQLGIASFGNSNYFNPCGLATMVEPTTWGGIKRTVLDN</sequence>
<dbReference type="EMBL" id="JABDJR010000184">
    <property type="protein sequence ID" value="NNF06084.1"/>
    <property type="molecule type" value="Genomic_DNA"/>
</dbReference>
<reference evidence="2 3" key="1">
    <citation type="submission" date="2020-03" db="EMBL/GenBank/DDBJ databases">
        <title>Metabolic flexibility allows generalist bacteria to become dominant in a frequently disturbed ecosystem.</title>
        <authorList>
            <person name="Chen Y.-J."/>
            <person name="Leung P.M."/>
            <person name="Bay S.K."/>
            <person name="Hugenholtz P."/>
            <person name="Kessler A.J."/>
            <person name="Shelley G."/>
            <person name="Waite D.W."/>
            <person name="Cook P.L."/>
            <person name="Greening C."/>
        </authorList>
    </citation>
    <scope>NUCLEOTIDE SEQUENCE [LARGE SCALE GENOMIC DNA]</scope>
    <source>
        <strain evidence="2">SS_bin_28</strain>
    </source>
</reference>
<gene>
    <name evidence="2" type="ORF">HKN21_04935</name>
</gene>
<dbReference type="AlphaFoldDB" id="A0A7Y2EA38"/>
<feature type="signal peptide" evidence="1">
    <location>
        <begin position="1"/>
        <end position="23"/>
    </location>
</feature>
<comment type="caution">
    <text evidence="2">The sequence shown here is derived from an EMBL/GenBank/DDBJ whole genome shotgun (WGS) entry which is preliminary data.</text>
</comment>
<accession>A0A7Y2EA38</accession>
<dbReference type="Proteomes" id="UP000547674">
    <property type="component" value="Unassembled WGS sequence"/>
</dbReference>
<name>A0A7Y2EA38_UNCEI</name>
<organism evidence="2 3">
    <name type="scientific">Eiseniibacteriota bacterium</name>
    <dbReference type="NCBI Taxonomy" id="2212470"/>
    <lineage>
        <taxon>Bacteria</taxon>
        <taxon>Candidatus Eiseniibacteriota</taxon>
    </lineage>
</organism>
<evidence type="ECO:0000313" key="2">
    <source>
        <dbReference type="EMBL" id="NNF06084.1"/>
    </source>
</evidence>
<evidence type="ECO:0000313" key="3">
    <source>
        <dbReference type="Proteomes" id="UP000547674"/>
    </source>
</evidence>